<dbReference type="GO" id="GO:0016740">
    <property type="term" value="F:transferase activity"/>
    <property type="evidence" value="ECO:0007669"/>
    <property type="project" value="UniProtKB-KW"/>
</dbReference>
<evidence type="ECO:0000313" key="3">
    <source>
        <dbReference type="Proteomes" id="UP000824469"/>
    </source>
</evidence>
<organism evidence="2 3">
    <name type="scientific">Taxus chinensis</name>
    <name type="common">Chinese yew</name>
    <name type="synonym">Taxus wallichiana var. chinensis</name>
    <dbReference type="NCBI Taxonomy" id="29808"/>
    <lineage>
        <taxon>Eukaryota</taxon>
        <taxon>Viridiplantae</taxon>
        <taxon>Streptophyta</taxon>
        <taxon>Embryophyta</taxon>
        <taxon>Tracheophyta</taxon>
        <taxon>Spermatophyta</taxon>
        <taxon>Pinopsida</taxon>
        <taxon>Pinidae</taxon>
        <taxon>Conifers II</taxon>
        <taxon>Cupressales</taxon>
        <taxon>Taxaceae</taxon>
        <taxon>Taxus</taxon>
    </lineage>
</organism>
<dbReference type="InterPro" id="IPR023213">
    <property type="entry name" value="CAT-like_dom_sf"/>
</dbReference>
<proteinExistence type="predicted"/>
<dbReference type="OMA" id="CCINHCV"/>
<dbReference type="EMBL" id="JAHRHJ020000010">
    <property type="protein sequence ID" value="KAH9297289.1"/>
    <property type="molecule type" value="Genomic_DNA"/>
</dbReference>
<accession>A0AA38CGK5</accession>
<dbReference type="Pfam" id="PF02458">
    <property type="entry name" value="Transferase"/>
    <property type="match status" value="1"/>
</dbReference>
<keyword evidence="1" id="KW-0808">Transferase</keyword>
<gene>
    <name evidence="2" type="ORF">KI387_028971</name>
</gene>
<evidence type="ECO:0000313" key="2">
    <source>
        <dbReference type="EMBL" id="KAH9297289.1"/>
    </source>
</evidence>
<dbReference type="Gene3D" id="3.30.559.10">
    <property type="entry name" value="Chloramphenicol acetyltransferase-like domain"/>
    <property type="match status" value="2"/>
</dbReference>
<evidence type="ECO:0000256" key="1">
    <source>
        <dbReference type="ARBA" id="ARBA00022679"/>
    </source>
</evidence>
<dbReference type="PANTHER" id="PTHR31896">
    <property type="entry name" value="FAMILY REGULATORY PROTEIN, PUTATIVE (AFU_ORTHOLOGUE AFUA_3G14730)-RELATED"/>
    <property type="match status" value="1"/>
</dbReference>
<keyword evidence="3" id="KW-1185">Reference proteome</keyword>
<dbReference type="AlphaFoldDB" id="A0AA38CGK5"/>
<dbReference type="Proteomes" id="UP000824469">
    <property type="component" value="Unassembled WGS sequence"/>
</dbReference>
<dbReference type="PANTHER" id="PTHR31896:SF64">
    <property type="entry name" value="TRICHOTHECENE 3-O-ACETYLTRANSFERASE"/>
    <property type="match status" value="1"/>
</dbReference>
<reference evidence="2 3" key="1">
    <citation type="journal article" date="2021" name="Nat. Plants">
        <title>The Taxus genome provides insights into paclitaxel biosynthesis.</title>
        <authorList>
            <person name="Xiong X."/>
            <person name="Gou J."/>
            <person name="Liao Q."/>
            <person name="Li Y."/>
            <person name="Zhou Q."/>
            <person name="Bi G."/>
            <person name="Li C."/>
            <person name="Du R."/>
            <person name="Wang X."/>
            <person name="Sun T."/>
            <person name="Guo L."/>
            <person name="Liang H."/>
            <person name="Lu P."/>
            <person name="Wu Y."/>
            <person name="Zhang Z."/>
            <person name="Ro D.K."/>
            <person name="Shang Y."/>
            <person name="Huang S."/>
            <person name="Yan J."/>
        </authorList>
    </citation>
    <scope>NUCLEOTIDE SEQUENCE [LARGE SCALE GENOMIC DNA]</scope>
    <source>
        <strain evidence="2">Ta-2019</strain>
    </source>
</reference>
<comment type="caution">
    <text evidence="2">The sequence shown here is derived from an EMBL/GenBank/DDBJ whole genome shotgun (WGS) entry which is preliminary data.</text>
</comment>
<protein>
    <recommendedName>
        <fullName evidence="4">BAHD acyltransferase</fullName>
    </recommendedName>
</protein>
<dbReference type="SUPFAM" id="SSF52777">
    <property type="entry name" value="CoA-dependent acyltransferases"/>
    <property type="match status" value="1"/>
</dbReference>
<dbReference type="InterPro" id="IPR051283">
    <property type="entry name" value="Sec_Metabolite_Acyltrans"/>
</dbReference>
<sequence length="428" mass="47832">MANVEVHRRSDILPASPSHPHKCKLTYSDLHYLYAIYNQKCLLYSMPNNTIQDFESTVDQLKRSLSQTLVSFYPLAGRLKTCDGMVYIDCNDKGAEFIEAYAPDIGLAEIMAENFPHQIFALNGALNIDGHFMPLLVVQLTKLRDGIALAFTINHAVADGTSIWHFMRSWAQLCREPSNIPIIPLNTRCFSTKYPIKLNLQHPSTRTGSLDYFSQPPLIEKVFHFSGQTIFRLKKEAMDAYKDESFSISSYQALCGHIWQSITRARGLSPNETTALKLTVNCRPRIVPPLPNSYFGNALQVVGATLTAGELLGSGRACAALILHRKISTHQDAQIRVELDKPPTIVHMNDFISKNSIRVGGSPRFPIYDNDFGWGRPLGCRSGCKFDGKVFTYPGSEGLGSVDVEVCLVPQTMTALESDQHFLFPFNH</sequence>
<evidence type="ECO:0008006" key="4">
    <source>
        <dbReference type="Google" id="ProtNLM"/>
    </source>
</evidence>
<name>A0AA38CGK5_TAXCH</name>